<dbReference type="Gene3D" id="1.10.10.10">
    <property type="entry name" value="Winged helix-like DNA-binding domain superfamily/Winged helix DNA-binding domain"/>
    <property type="match status" value="1"/>
</dbReference>
<dbReference type="Gene3D" id="3.40.190.10">
    <property type="entry name" value="Periplasmic binding protein-like II"/>
    <property type="match status" value="1"/>
</dbReference>
<evidence type="ECO:0000256" key="1">
    <source>
        <dbReference type="ARBA" id="ARBA00009437"/>
    </source>
</evidence>
<dbReference type="PANTHER" id="PTHR30537:SF3">
    <property type="entry name" value="TRANSCRIPTIONAL REGULATORY PROTEIN"/>
    <property type="match status" value="1"/>
</dbReference>
<protein>
    <submittedName>
        <fullName evidence="6">DNA-binding transcriptional regulator, LysR family</fullName>
    </submittedName>
</protein>
<dbReference type="SUPFAM" id="SSF46785">
    <property type="entry name" value="Winged helix' DNA-binding domain"/>
    <property type="match status" value="1"/>
</dbReference>
<name>A0A1G9BC90_9RHOB</name>
<evidence type="ECO:0000256" key="4">
    <source>
        <dbReference type="ARBA" id="ARBA00023163"/>
    </source>
</evidence>
<dbReference type="InterPro" id="IPR058163">
    <property type="entry name" value="LysR-type_TF_proteobact-type"/>
</dbReference>
<reference evidence="7" key="1">
    <citation type="submission" date="2016-10" db="EMBL/GenBank/DDBJ databases">
        <authorList>
            <person name="Varghese N."/>
            <person name="Submissions S."/>
        </authorList>
    </citation>
    <scope>NUCLEOTIDE SEQUENCE [LARGE SCALE GENOMIC DNA]</scope>
    <source>
        <strain evidence="7">CGMCC 1.10789</strain>
    </source>
</reference>
<dbReference type="GO" id="GO:0003700">
    <property type="term" value="F:DNA-binding transcription factor activity"/>
    <property type="evidence" value="ECO:0007669"/>
    <property type="project" value="InterPro"/>
</dbReference>
<dbReference type="GO" id="GO:0043565">
    <property type="term" value="F:sequence-specific DNA binding"/>
    <property type="evidence" value="ECO:0007669"/>
    <property type="project" value="TreeGrafter"/>
</dbReference>
<organism evidence="6 7">
    <name type="scientific">Meinhardsimonia xiamenensis</name>
    <dbReference type="NCBI Taxonomy" id="990712"/>
    <lineage>
        <taxon>Bacteria</taxon>
        <taxon>Pseudomonadati</taxon>
        <taxon>Pseudomonadota</taxon>
        <taxon>Alphaproteobacteria</taxon>
        <taxon>Rhodobacterales</taxon>
        <taxon>Paracoccaceae</taxon>
        <taxon>Meinhardsimonia</taxon>
    </lineage>
</organism>
<evidence type="ECO:0000313" key="7">
    <source>
        <dbReference type="Proteomes" id="UP000199328"/>
    </source>
</evidence>
<dbReference type="STRING" id="990712.SAMN05216257_102492"/>
<dbReference type="RefSeq" id="WP_092499226.1">
    <property type="nucleotide sequence ID" value="NZ_FNFV01000002.1"/>
</dbReference>
<keyword evidence="3 6" id="KW-0238">DNA-binding</keyword>
<dbReference type="AlphaFoldDB" id="A0A1G9BC90"/>
<dbReference type="EMBL" id="FNFV01000002">
    <property type="protein sequence ID" value="SDK37093.1"/>
    <property type="molecule type" value="Genomic_DNA"/>
</dbReference>
<evidence type="ECO:0000256" key="3">
    <source>
        <dbReference type="ARBA" id="ARBA00023125"/>
    </source>
</evidence>
<evidence type="ECO:0000313" key="6">
    <source>
        <dbReference type="EMBL" id="SDK37093.1"/>
    </source>
</evidence>
<dbReference type="Pfam" id="PF00126">
    <property type="entry name" value="HTH_1"/>
    <property type="match status" value="1"/>
</dbReference>
<comment type="similarity">
    <text evidence="1">Belongs to the LysR transcriptional regulatory family.</text>
</comment>
<dbReference type="PANTHER" id="PTHR30537">
    <property type="entry name" value="HTH-TYPE TRANSCRIPTIONAL REGULATOR"/>
    <property type="match status" value="1"/>
</dbReference>
<gene>
    <name evidence="6" type="ORF">SAMN05216257_102492</name>
</gene>
<evidence type="ECO:0000259" key="5">
    <source>
        <dbReference type="PROSITE" id="PS50931"/>
    </source>
</evidence>
<dbReference type="GO" id="GO:0006351">
    <property type="term" value="P:DNA-templated transcription"/>
    <property type="evidence" value="ECO:0007669"/>
    <property type="project" value="TreeGrafter"/>
</dbReference>
<keyword evidence="2" id="KW-0805">Transcription regulation</keyword>
<dbReference type="SUPFAM" id="SSF53850">
    <property type="entry name" value="Periplasmic binding protein-like II"/>
    <property type="match status" value="1"/>
</dbReference>
<dbReference type="InterPro" id="IPR036388">
    <property type="entry name" value="WH-like_DNA-bd_sf"/>
</dbReference>
<dbReference type="OrthoDB" id="7768317at2"/>
<proteinExistence type="inferred from homology"/>
<keyword evidence="4" id="KW-0804">Transcription</keyword>
<feature type="domain" description="HTH lysR-type" evidence="5">
    <location>
        <begin position="4"/>
        <end position="61"/>
    </location>
</feature>
<keyword evidence="7" id="KW-1185">Reference proteome</keyword>
<accession>A0A1G9BC90</accession>
<dbReference type="InterPro" id="IPR036390">
    <property type="entry name" value="WH_DNA-bd_sf"/>
</dbReference>
<evidence type="ECO:0000256" key="2">
    <source>
        <dbReference type="ARBA" id="ARBA00023015"/>
    </source>
</evidence>
<dbReference type="InterPro" id="IPR000847">
    <property type="entry name" value="LysR_HTH_N"/>
</dbReference>
<dbReference type="Proteomes" id="UP000199328">
    <property type="component" value="Unassembled WGS sequence"/>
</dbReference>
<dbReference type="PROSITE" id="PS50931">
    <property type="entry name" value="HTH_LYSR"/>
    <property type="match status" value="1"/>
</dbReference>
<dbReference type="InterPro" id="IPR005119">
    <property type="entry name" value="LysR_subst-bd"/>
</dbReference>
<dbReference type="Pfam" id="PF03466">
    <property type="entry name" value="LysR_substrate"/>
    <property type="match status" value="1"/>
</dbReference>
<sequence length="291" mass="30983">MHRDNWDDLRFVLAVAEHGSLAAAARALGVNHATVLRRIAAFEQSHGLTLFERSPAGYRIPPERLKVIEAAREVAAAVDAVSRTLRGAGAAPAGRVRVTSTDSLCVAVLPEILAEISSEMPELRLDLVAANERLDLARLSAEIAVRPAMSLPDDLSGEIGAELGFAVYAQRVQGERCRQWLGLGGTLARTPLADWLAGQAEPERIAGGADSFVVLAGMAAAGLGRAVLPCPLGESDARLVRLAAPQPELRVPIWVACHAELADVPRLATLRRRILRGLARRAAYLACGVRA</sequence>